<accession>A0A521DRG6</accession>
<dbReference type="AlphaFoldDB" id="A0A521DRG6"/>
<dbReference type="Proteomes" id="UP000320300">
    <property type="component" value="Unassembled WGS sequence"/>
</dbReference>
<evidence type="ECO:0000313" key="2">
    <source>
        <dbReference type="Proteomes" id="UP000320300"/>
    </source>
</evidence>
<dbReference type="OrthoDB" id="678846at2"/>
<reference evidence="1 2" key="1">
    <citation type="submission" date="2017-05" db="EMBL/GenBank/DDBJ databases">
        <authorList>
            <person name="Varghese N."/>
            <person name="Submissions S."/>
        </authorList>
    </citation>
    <scope>NUCLEOTIDE SEQUENCE [LARGE SCALE GENOMIC DNA]</scope>
    <source>
        <strain evidence="1 2">DSM 19036</strain>
    </source>
</reference>
<evidence type="ECO:0000313" key="1">
    <source>
        <dbReference type="EMBL" id="SMO73711.1"/>
    </source>
</evidence>
<organism evidence="1 2">
    <name type="scientific">Pedobacter westerhofensis</name>
    <dbReference type="NCBI Taxonomy" id="425512"/>
    <lineage>
        <taxon>Bacteria</taxon>
        <taxon>Pseudomonadati</taxon>
        <taxon>Bacteroidota</taxon>
        <taxon>Sphingobacteriia</taxon>
        <taxon>Sphingobacteriales</taxon>
        <taxon>Sphingobacteriaceae</taxon>
        <taxon>Pedobacter</taxon>
    </lineage>
</organism>
<gene>
    <name evidence="1" type="ORF">SAMN06265348_10680</name>
</gene>
<proteinExistence type="predicted"/>
<keyword evidence="2" id="KW-1185">Reference proteome</keyword>
<sequence>MPRNKSAHPENILTRVLRIRLTDAAYKRLEKISKSSDCQTIGEAARKILSKEKITLFYKDMTLNSTMEELAVIRKELRAIGININQITKAFHSDKRENMQLLQVSKVVRLYEKVDGKTDTLLVMINSLAERWLPRS</sequence>
<name>A0A521DRG6_9SPHI</name>
<protein>
    <submittedName>
        <fullName evidence="1">Mobilisation protein (MobC)</fullName>
    </submittedName>
</protein>
<dbReference type="RefSeq" id="WP_142528593.1">
    <property type="nucleotide sequence ID" value="NZ_CBCSJO010000006.1"/>
</dbReference>
<dbReference type="EMBL" id="FXTN01000006">
    <property type="protein sequence ID" value="SMO73711.1"/>
    <property type="molecule type" value="Genomic_DNA"/>
</dbReference>